<dbReference type="GeneID" id="71992764"/>
<accession>A0A9Q8PKD1</accession>
<keyword evidence="2" id="KW-1185">Reference proteome</keyword>
<dbReference type="KEGG" id="ffu:CLAFUR5_12886"/>
<dbReference type="OrthoDB" id="3646601at2759"/>
<evidence type="ECO:0000313" key="1">
    <source>
        <dbReference type="EMBL" id="UJO24017.1"/>
    </source>
</evidence>
<dbReference type="EMBL" id="CP090173">
    <property type="protein sequence ID" value="UJO24017.1"/>
    <property type="molecule type" value="Genomic_DNA"/>
</dbReference>
<reference evidence="1" key="1">
    <citation type="submission" date="2021-12" db="EMBL/GenBank/DDBJ databases">
        <authorList>
            <person name="Zaccaron A."/>
            <person name="Stergiopoulos I."/>
        </authorList>
    </citation>
    <scope>NUCLEOTIDE SEQUENCE</scope>
    <source>
        <strain evidence="1">Race5_Kim</strain>
    </source>
</reference>
<protein>
    <submittedName>
        <fullName evidence="1">Uncharacterized protein</fullName>
    </submittedName>
</protein>
<proteinExistence type="predicted"/>
<dbReference type="RefSeq" id="XP_047768383.1">
    <property type="nucleotide sequence ID" value="XM_047912034.1"/>
</dbReference>
<evidence type="ECO:0000313" key="2">
    <source>
        <dbReference type="Proteomes" id="UP000756132"/>
    </source>
</evidence>
<dbReference type="AlphaFoldDB" id="A0A9Q8PKD1"/>
<name>A0A9Q8PKD1_PASFU</name>
<organism evidence="1 2">
    <name type="scientific">Passalora fulva</name>
    <name type="common">Tomato leaf mold</name>
    <name type="synonym">Cladosporium fulvum</name>
    <dbReference type="NCBI Taxonomy" id="5499"/>
    <lineage>
        <taxon>Eukaryota</taxon>
        <taxon>Fungi</taxon>
        <taxon>Dikarya</taxon>
        <taxon>Ascomycota</taxon>
        <taxon>Pezizomycotina</taxon>
        <taxon>Dothideomycetes</taxon>
        <taxon>Dothideomycetidae</taxon>
        <taxon>Mycosphaerellales</taxon>
        <taxon>Mycosphaerellaceae</taxon>
        <taxon>Fulvia</taxon>
    </lineage>
</organism>
<sequence>MAEQLFGTILHPRGQGTAEDPIDLENELAVTLPSPELKPFRLLDLPPELWIRIGKFAIDVYPRVASRFARSSRGYSPSRRHFPLQPGITRVCTMLRAELLPYYYRTRIRLEPIESF</sequence>
<reference evidence="1" key="2">
    <citation type="journal article" date="2022" name="Microb. Genom.">
        <title>A chromosome-scale genome assembly of the tomato pathogen Cladosporium fulvum reveals a compartmentalized genome architecture and the presence of a dispensable chromosome.</title>
        <authorList>
            <person name="Zaccaron A.Z."/>
            <person name="Chen L.H."/>
            <person name="Samaras A."/>
            <person name="Stergiopoulos I."/>
        </authorList>
    </citation>
    <scope>NUCLEOTIDE SEQUENCE</scope>
    <source>
        <strain evidence="1">Race5_Kim</strain>
    </source>
</reference>
<gene>
    <name evidence="1" type="ORF">CLAFUR5_12886</name>
</gene>
<dbReference type="Proteomes" id="UP000756132">
    <property type="component" value="Chromosome 11"/>
</dbReference>